<evidence type="ECO:0000313" key="1">
    <source>
        <dbReference type="EMBL" id="MFC4600912.1"/>
    </source>
</evidence>
<dbReference type="RefSeq" id="WP_378100432.1">
    <property type="nucleotide sequence ID" value="NZ_JBHSEP010000020.1"/>
</dbReference>
<comment type="caution">
    <text evidence="1">The sequence shown here is derived from an EMBL/GenBank/DDBJ whole genome shotgun (WGS) entry which is preliminary data.</text>
</comment>
<protein>
    <submittedName>
        <fullName evidence="1">Uncharacterized protein</fullName>
    </submittedName>
</protein>
<gene>
    <name evidence="1" type="ORF">ACFO3S_21890</name>
</gene>
<proteinExistence type="predicted"/>
<accession>A0ABV9FGV5</accession>
<keyword evidence="2" id="KW-1185">Reference proteome</keyword>
<reference evidence="2" key="1">
    <citation type="journal article" date="2019" name="Int. J. Syst. Evol. Microbiol.">
        <title>The Global Catalogue of Microorganisms (GCM) 10K type strain sequencing project: providing services to taxonomists for standard genome sequencing and annotation.</title>
        <authorList>
            <consortium name="The Broad Institute Genomics Platform"/>
            <consortium name="The Broad Institute Genome Sequencing Center for Infectious Disease"/>
            <person name="Wu L."/>
            <person name="Ma J."/>
        </authorList>
    </citation>
    <scope>NUCLEOTIDE SEQUENCE [LARGE SCALE GENOMIC DNA]</scope>
    <source>
        <strain evidence="2">CCUG 49571</strain>
    </source>
</reference>
<name>A0ABV9FGV5_9BACL</name>
<evidence type="ECO:0000313" key="2">
    <source>
        <dbReference type="Proteomes" id="UP001596028"/>
    </source>
</evidence>
<sequence>MELPRLLRQIIEWEKSVEGRLPEWAKPSGMYLGVLGNGDGGYQCTPERSITFGTTGMDGIHFAWIAEREGGADLNEAPVICVSPMDFDNCVRLVARNLRDFFSLVFHGHDLLLLNDFANREHYEKALREQERNDARSSYLQQWGEETRKLELEARERFGLAPIPDPYGYMQKIRSEIGLP</sequence>
<dbReference type="EMBL" id="JBHSEP010000020">
    <property type="protein sequence ID" value="MFC4600912.1"/>
    <property type="molecule type" value="Genomic_DNA"/>
</dbReference>
<organism evidence="1 2">
    <name type="scientific">Cohnella hongkongensis</name>
    <dbReference type="NCBI Taxonomy" id="178337"/>
    <lineage>
        <taxon>Bacteria</taxon>
        <taxon>Bacillati</taxon>
        <taxon>Bacillota</taxon>
        <taxon>Bacilli</taxon>
        <taxon>Bacillales</taxon>
        <taxon>Paenibacillaceae</taxon>
        <taxon>Cohnella</taxon>
    </lineage>
</organism>
<dbReference type="Proteomes" id="UP001596028">
    <property type="component" value="Unassembled WGS sequence"/>
</dbReference>